<proteinExistence type="predicted"/>
<keyword evidence="1" id="KW-1133">Transmembrane helix</keyword>
<sequence length="117" mass="13649">MDMYESLGAMSSSEIDARHIHAHLVRMHRHFMQTAIFFLFWITVSSSLHFSGHPSWVVINPAQDRLFIVLMMGAAVCTVGVFLQAHHFGNLKRKTQALLEKHHFEELVQDYRKYLPR</sequence>
<keyword evidence="3" id="KW-1185">Reference proteome</keyword>
<keyword evidence="1" id="KW-0472">Membrane</keyword>
<evidence type="ECO:0000256" key="1">
    <source>
        <dbReference type="SAM" id="Phobius"/>
    </source>
</evidence>
<comment type="caution">
    <text evidence="2">The sequence shown here is derived from an EMBL/GenBank/DDBJ whole genome shotgun (WGS) entry which is preliminary data.</text>
</comment>
<feature type="transmembrane region" description="Helical" evidence="1">
    <location>
        <begin position="36"/>
        <end position="59"/>
    </location>
</feature>
<dbReference type="Proteomes" id="UP000321306">
    <property type="component" value="Unassembled WGS sequence"/>
</dbReference>
<accession>A0A511N875</accession>
<protein>
    <submittedName>
        <fullName evidence="2">Uncharacterized protein</fullName>
    </submittedName>
</protein>
<dbReference type="AlphaFoldDB" id="A0A511N875"/>
<organism evidence="2 3">
    <name type="scientific">Deinococcus cellulosilyticus (strain DSM 18568 / NBRC 106333 / KACC 11606 / 5516J-15)</name>
    <dbReference type="NCBI Taxonomy" id="1223518"/>
    <lineage>
        <taxon>Bacteria</taxon>
        <taxon>Thermotogati</taxon>
        <taxon>Deinococcota</taxon>
        <taxon>Deinococci</taxon>
        <taxon>Deinococcales</taxon>
        <taxon>Deinococcaceae</taxon>
        <taxon>Deinococcus</taxon>
    </lineage>
</organism>
<keyword evidence="1" id="KW-0812">Transmembrane</keyword>
<evidence type="ECO:0000313" key="2">
    <source>
        <dbReference type="EMBL" id="GEM49033.1"/>
    </source>
</evidence>
<dbReference type="EMBL" id="BJXB01000027">
    <property type="protein sequence ID" value="GEM49033.1"/>
    <property type="molecule type" value="Genomic_DNA"/>
</dbReference>
<feature type="transmembrane region" description="Helical" evidence="1">
    <location>
        <begin position="65"/>
        <end position="85"/>
    </location>
</feature>
<reference evidence="2 3" key="1">
    <citation type="submission" date="2019-07" db="EMBL/GenBank/DDBJ databases">
        <title>Whole genome shotgun sequence of Deinococcus cellulosilyticus NBRC 106333.</title>
        <authorList>
            <person name="Hosoyama A."/>
            <person name="Uohara A."/>
            <person name="Ohji S."/>
            <person name="Ichikawa N."/>
        </authorList>
    </citation>
    <scope>NUCLEOTIDE SEQUENCE [LARGE SCALE GENOMIC DNA]</scope>
    <source>
        <strain evidence="2 3">NBRC 106333</strain>
    </source>
</reference>
<evidence type="ECO:0000313" key="3">
    <source>
        <dbReference type="Proteomes" id="UP000321306"/>
    </source>
</evidence>
<name>A0A511N875_DEIC1</name>
<gene>
    <name evidence="2" type="ORF">DC3_46680</name>
</gene>